<evidence type="ECO:0000313" key="1">
    <source>
        <dbReference type="EMBL" id="KAK8895546.1"/>
    </source>
</evidence>
<accession>A0ABR2KXS7</accession>
<protein>
    <submittedName>
        <fullName evidence="1">Uncharacterized protein</fullName>
    </submittedName>
</protein>
<dbReference type="Proteomes" id="UP001470230">
    <property type="component" value="Unassembled WGS sequence"/>
</dbReference>
<comment type="caution">
    <text evidence="1">The sequence shown here is derived from an EMBL/GenBank/DDBJ whole genome shotgun (WGS) entry which is preliminary data.</text>
</comment>
<proteinExistence type="predicted"/>
<sequence length="60" mass="6809">MTNSYTAPTRIQNMLFFLPYQRLECSPIPPQVFYGTIPFSVCADVTVTLRCITTSWFVAA</sequence>
<name>A0ABR2KXS7_9EUKA</name>
<organism evidence="1 2">
    <name type="scientific">Tritrichomonas musculus</name>
    <dbReference type="NCBI Taxonomy" id="1915356"/>
    <lineage>
        <taxon>Eukaryota</taxon>
        <taxon>Metamonada</taxon>
        <taxon>Parabasalia</taxon>
        <taxon>Tritrichomonadida</taxon>
        <taxon>Tritrichomonadidae</taxon>
        <taxon>Tritrichomonas</taxon>
    </lineage>
</organism>
<evidence type="ECO:0000313" key="2">
    <source>
        <dbReference type="Proteomes" id="UP001470230"/>
    </source>
</evidence>
<keyword evidence="2" id="KW-1185">Reference proteome</keyword>
<reference evidence="1 2" key="1">
    <citation type="submission" date="2024-04" db="EMBL/GenBank/DDBJ databases">
        <title>Tritrichomonas musculus Genome.</title>
        <authorList>
            <person name="Alves-Ferreira E."/>
            <person name="Grigg M."/>
            <person name="Lorenzi H."/>
            <person name="Galac M."/>
        </authorList>
    </citation>
    <scope>NUCLEOTIDE SEQUENCE [LARGE SCALE GENOMIC DNA]</scope>
    <source>
        <strain evidence="1 2">EAF2021</strain>
    </source>
</reference>
<dbReference type="EMBL" id="JAPFFF010000003">
    <property type="protein sequence ID" value="KAK8895546.1"/>
    <property type="molecule type" value="Genomic_DNA"/>
</dbReference>
<gene>
    <name evidence="1" type="ORF">M9Y10_024014</name>
</gene>